<organism evidence="11 12">
    <name type="scientific">Salibacterium qingdaonense</name>
    <dbReference type="NCBI Taxonomy" id="266892"/>
    <lineage>
        <taxon>Bacteria</taxon>
        <taxon>Bacillati</taxon>
        <taxon>Bacillota</taxon>
        <taxon>Bacilli</taxon>
        <taxon>Bacillales</taxon>
        <taxon>Bacillaceae</taxon>
    </lineage>
</organism>
<dbReference type="Gene3D" id="1.20.910.10">
    <property type="entry name" value="Heme oxygenase-like"/>
    <property type="match status" value="1"/>
</dbReference>
<evidence type="ECO:0000256" key="1">
    <source>
        <dbReference type="ARBA" id="ARBA00001881"/>
    </source>
</evidence>
<dbReference type="Pfam" id="PF03070">
    <property type="entry name" value="TENA_THI-4"/>
    <property type="match status" value="1"/>
</dbReference>
<gene>
    <name evidence="11" type="ORF">SAMN04488054_1505</name>
</gene>
<dbReference type="InterPro" id="IPR004305">
    <property type="entry name" value="Thiaminase-2/PQQC"/>
</dbReference>
<dbReference type="Proteomes" id="UP000199668">
    <property type="component" value="Unassembled WGS sequence"/>
</dbReference>
<evidence type="ECO:0000256" key="2">
    <source>
        <dbReference type="ARBA" id="ARBA00004948"/>
    </source>
</evidence>
<comment type="subunit">
    <text evidence="4">Homotetramer.</text>
</comment>
<dbReference type="RefSeq" id="WP_090928943.1">
    <property type="nucleotide sequence ID" value="NZ_FOTY01000050.1"/>
</dbReference>
<dbReference type="EC" id="3.5.99.2" evidence="5 9"/>
<evidence type="ECO:0000256" key="3">
    <source>
        <dbReference type="ARBA" id="ARBA00010264"/>
    </source>
</evidence>
<protein>
    <recommendedName>
        <fullName evidence="6 9">Aminopyrimidine aminohydrolase</fullName>
        <ecNumber evidence="5 9">3.5.99.2</ecNumber>
    </recommendedName>
</protein>
<dbReference type="SUPFAM" id="SSF48613">
    <property type="entry name" value="Heme oxygenase-like"/>
    <property type="match status" value="1"/>
</dbReference>
<evidence type="ECO:0000313" key="11">
    <source>
        <dbReference type="EMBL" id="SFM43473.1"/>
    </source>
</evidence>
<dbReference type="STRING" id="266892.SAMN04488054_1505"/>
<dbReference type="InterPro" id="IPR050967">
    <property type="entry name" value="Thiamine_Salvage_TenA"/>
</dbReference>
<reference evidence="11 12" key="1">
    <citation type="submission" date="2016-10" db="EMBL/GenBank/DDBJ databases">
        <authorList>
            <person name="de Groot N.N."/>
        </authorList>
    </citation>
    <scope>NUCLEOTIDE SEQUENCE [LARGE SCALE GENOMIC DNA]</scope>
    <source>
        <strain evidence="11 12">CGMCC 1.6134</strain>
    </source>
</reference>
<name>A0A1I4QUT6_9BACI</name>
<proteinExistence type="inferred from homology"/>
<evidence type="ECO:0000259" key="10">
    <source>
        <dbReference type="Pfam" id="PF03070"/>
    </source>
</evidence>
<comment type="similarity">
    <text evidence="3 9">Belongs to the TenA family.</text>
</comment>
<dbReference type="EMBL" id="FOTY01000050">
    <property type="protein sequence ID" value="SFM43473.1"/>
    <property type="molecule type" value="Genomic_DNA"/>
</dbReference>
<feature type="domain" description="Thiaminase-2/PQQC" evidence="10">
    <location>
        <begin position="12"/>
        <end position="215"/>
    </location>
</feature>
<comment type="function">
    <text evidence="9">Catalyzes an amino-pyrimidine hydrolysis reaction at the C5' of the pyrimidine moiety of thiamine compounds, a reaction that is part of a thiamine salvage pathway.</text>
</comment>
<comment type="catalytic activity">
    <reaction evidence="1 9">
        <text>4-amino-5-aminomethyl-2-methylpyrimidine + H2O = 4-amino-5-hydroxymethyl-2-methylpyrimidine + NH4(+)</text>
        <dbReference type="Rhea" id="RHEA:31799"/>
        <dbReference type="ChEBI" id="CHEBI:15377"/>
        <dbReference type="ChEBI" id="CHEBI:16892"/>
        <dbReference type="ChEBI" id="CHEBI:28938"/>
        <dbReference type="ChEBI" id="CHEBI:63416"/>
        <dbReference type="EC" id="3.5.99.2"/>
    </reaction>
</comment>
<dbReference type="InterPro" id="IPR027574">
    <property type="entry name" value="Thiaminase_II"/>
</dbReference>
<comment type="pathway">
    <text evidence="2 9">Cofactor biosynthesis; thiamine diphosphate biosynthesis.</text>
</comment>
<dbReference type="GO" id="GO:0009228">
    <property type="term" value="P:thiamine biosynthetic process"/>
    <property type="evidence" value="ECO:0007669"/>
    <property type="project" value="UniProtKB-KW"/>
</dbReference>
<dbReference type="PANTHER" id="PTHR43198:SF2">
    <property type="entry name" value="SI:CH1073-67J19.1-RELATED"/>
    <property type="match status" value="1"/>
</dbReference>
<evidence type="ECO:0000256" key="6">
    <source>
        <dbReference type="ARBA" id="ARBA00013647"/>
    </source>
</evidence>
<evidence type="ECO:0000256" key="5">
    <source>
        <dbReference type="ARBA" id="ARBA00012684"/>
    </source>
</evidence>
<dbReference type="GO" id="GO:0050334">
    <property type="term" value="F:thiaminase activity"/>
    <property type="evidence" value="ECO:0007669"/>
    <property type="project" value="UniProtKB-EC"/>
</dbReference>
<keyword evidence="12" id="KW-1185">Reference proteome</keyword>
<dbReference type="PANTHER" id="PTHR43198">
    <property type="entry name" value="BIFUNCTIONAL TH2 PROTEIN"/>
    <property type="match status" value="1"/>
</dbReference>
<dbReference type="InterPro" id="IPR016084">
    <property type="entry name" value="Haem_Oase-like_multi-hlx"/>
</dbReference>
<dbReference type="NCBIfam" id="TIGR04306">
    <property type="entry name" value="salvage_TenA"/>
    <property type="match status" value="1"/>
</dbReference>
<sequence length="232" mass="27344">MRFSEKLRENTNHIFEACYDHPFIQGIGQGHLEKEQLIHYVKQDYEYLNAMIQARALAIAKSRTREEMELFHSGIGFILNSEIHPHHNLCDQAGVGYDELHGYPLAPTAQHYAKHMLHTAYEGNIGDIIAATLPCPWIYLYVGRRLIEDYQPDETHPFYDWITFYGQQEEPRMQEYLDKLDQMAETASEEEVKRWEEHFLDGCQLEFMFFDMAYKAHDWPFAEDKKPGHPSK</sequence>
<evidence type="ECO:0000256" key="4">
    <source>
        <dbReference type="ARBA" id="ARBA00011881"/>
    </source>
</evidence>
<comment type="catalytic activity">
    <reaction evidence="8 9">
        <text>thiamine + H2O = 5-(2-hydroxyethyl)-4-methylthiazole + 4-amino-5-hydroxymethyl-2-methylpyrimidine + H(+)</text>
        <dbReference type="Rhea" id="RHEA:17509"/>
        <dbReference type="ChEBI" id="CHEBI:15377"/>
        <dbReference type="ChEBI" id="CHEBI:15378"/>
        <dbReference type="ChEBI" id="CHEBI:16892"/>
        <dbReference type="ChEBI" id="CHEBI:17957"/>
        <dbReference type="ChEBI" id="CHEBI:18385"/>
        <dbReference type="EC" id="3.5.99.2"/>
    </reaction>
</comment>
<evidence type="ECO:0000256" key="7">
    <source>
        <dbReference type="ARBA" id="ARBA00022977"/>
    </source>
</evidence>
<dbReference type="UniPathway" id="UPA00060"/>
<dbReference type="CDD" id="cd19360">
    <property type="entry name" value="TenA_C_SaTenA-like"/>
    <property type="match status" value="1"/>
</dbReference>
<evidence type="ECO:0000256" key="8">
    <source>
        <dbReference type="ARBA" id="ARBA00048337"/>
    </source>
</evidence>
<evidence type="ECO:0000313" key="12">
    <source>
        <dbReference type="Proteomes" id="UP000199668"/>
    </source>
</evidence>
<dbReference type="OrthoDB" id="34166at2"/>
<dbReference type="AlphaFoldDB" id="A0A1I4QUT6"/>
<keyword evidence="7 9" id="KW-0784">Thiamine biosynthesis</keyword>
<dbReference type="GO" id="GO:0005829">
    <property type="term" value="C:cytosol"/>
    <property type="evidence" value="ECO:0007669"/>
    <property type="project" value="TreeGrafter"/>
</dbReference>
<accession>A0A1I4QUT6</accession>
<dbReference type="GO" id="GO:0009229">
    <property type="term" value="P:thiamine diphosphate biosynthetic process"/>
    <property type="evidence" value="ECO:0007669"/>
    <property type="project" value="UniProtKB-UniPathway"/>
</dbReference>
<evidence type="ECO:0000256" key="9">
    <source>
        <dbReference type="RuleBase" id="RU363093"/>
    </source>
</evidence>
<keyword evidence="9" id="KW-0378">Hydrolase</keyword>